<dbReference type="PANTHER" id="PTHR43261:SF1">
    <property type="entry name" value="RIBOSOME-RELEASING FACTOR 2, MITOCHONDRIAL"/>
    <property type="match status" value="1"/>
</dbReference>
<dbReference type="GeneID" id="6072475"/>
<dbReference type="CDD" id="cd01514">
    <property type="entry name" value="Elongation_Factor_C"/>
    <property type="match status" value="1"/>
</dbReference>
<evidence type="ECO:0000256" key="1">
    <source>
        <dbReference type="ARBA" id="ARBA00022741"/>
    </source>
</evidence>
<evidence type="ECO:0000313" key="6">
    <source>
        <dbReference type="EMBL" id="EDR12911.1"/>
    </source>
</evidence>
<dbReference type="Gene3D" id="2.40.30.10">
    <property type="entry name" value="Translation factors"/>
    <property type="match status" value="1"/>
</dbReference>
<dbReference type="Pfam" id="PF00009">
    <property type="entry name" value="GTP_EFTU"/>
    <property type="match status" value="1"/>
</dbReference>
<dbReference type="AlphaFoldDB" id="B0CYM7"/>
<name>B0CYM7_LACBS</name>
<proteinExistence type="predicted"/>
<evidence type="ECO:0000313" key="7">
    <source>
        <dbReference type="Proteomes" id="UP000001194"/>
    </source>
</evidence>
<dbReference type="InterPro" id="IPR053905">
    <property type="entry name" value="EF-G-like_DII"/>
</dbReference>
<dbReference type="NCBIfam" id="TIGR00231">
    <property type="entry name" value="small_GTP"/>
    <property type="match status" value="1"/>
</dbReference>
<dbReference type="EMBL" id="DS547094">
    <property type="protein sequence ID" value="EDR12911.1"/>
    <property type="molecule type" value="Genomic_DNA"/>
</dbReference>
<dbReference type="FunCoup" id="B0CYM7">
    <property type="interactions" value="72"/>
</dbReference>
<dbReference type="InterPro" id="IPR009000">
    <property type="entry name" value="Transl_B-barrel_sf"/>
</dbReference>
<dbReference type="HOGENOM" id="CLU_002794_4_1_1"/>
<evidence type="ECO:0000256" key="2">
    <source>
        <dbReference type="ARBA" id="ARBA00022917"/>
    </source>
</evidence>
<dbReference type="PRINTS" id="PR00315">
    <property type="entry name" value="ELONGATNFCT"/>
</dbReference>
<dbReference type="InterPro" id="IPR000795">
    <property type="entry name" value="T_Tr_GTP-bd_dom"/>
</dbReference>
<dbReference type="FunFam" id="3.40.50.300:FF:000514">
    <property type="entry name" value="Ribosome-releasing factor 2, mitochondrial"/>
    <property type="match status" value="1"/>
</dbReference>
<dbReference type="InterPro" id="IPR035647">
    <property type="entry name" value="EFG_III/V"/>
</dbReference>
<keyword evidence="1" id="KW-0547">Nucleotide-binding</keyword>
<dbReference type="Pfam" id="PF14492">
    <property type="entry name" value="EFG_III"/>
    <property type="match status" value="1"/>
</dbReference>
<dbReference type="InterPro" id="IPR041095">
    <property type="entry name" value="EFG_II"/>
</dbReference>
<feature type="domain" description="Tr-type G" evidence="5">
    <location>
        <begin position="25"/>
        <end position="327"/>
    </location>
</feature>
<dbReference type="GO" id="GO:0032543">
    <property type="term" value="P:mitochondrial translation"/>
    <property type="evidence" value="ECO:0007669"/>
    <property type="project" value="TreeGrafter"/>
</dbReference>
<keyword evidence="2" id="KW-0648">Protein biosynthesis</keyword>
<organism evidence="7">
    <name type="scientific">Laccaria bicolor (strain S238N-H82 / ATCC MYA-4686)</name>
    <name type="common">Bicoloured deceiver</name>
    <name type="synonym">Laccaria laccata var. bicolor</name>
    <dbReference type="NCBI Taxonomy" id="486041"/>
    <lineage>
        <taxon>Eukaryota</taxon>
        <taxon>Fungi</taxon>
        <taxon>Dikarya</taxon>
        <taxon>Basidiomycota</taxon>
        <taxon>Agaricomycotina</taxon>
        <taxon>Agaricomycetes</taxon>
        <taxon>Agaricomycetidae</taxon>
        <taxon>Agaricales</taxon>
        <taxon>Agaricineae</taxon>
        <taxon>Hydnangiaceae</taxon>
        <taxon>Laccaria</taxon>
    </lineage>
</organism>
<dbReference type="InterPro" id="IPR027417">
    <property type="entry name" value="P-loop_NTPase"/>
</dbReference>
<dbReference type="SUPFAM" id="SSF52540">
    <property type="entry name" value="P-loop containing nucleoside triphosphate hydrolases"/>
    <property type="match status" value="1"/>
</dbReference>
<keyword evidence="7" id="KW-1185">Reference proteome</keyword>
<dbReference type="OrthoDB" id="198619at2759"/>
<sequence length="779" mass="85636">MFTSRWRFRFCSTLQSRSFATYDPSKIRNMALVAHIDSGKTTLTESILLNSSYLSSSGSVDMGSTTTDFLPVERERGITVQSASIPVKWKDWIFNLIDTPGHADFGMEVESASRVIDGAVVLIDSVEGVEAQTKGVWRQLDRYRVPTRIMFLNKMDRPGASYKSSLLSLLNNRLHPHPMPLTLPIASFDPHQYLRGEPGIQGLVDLIHWNIWKWDREGQASCHPLPEDLQTSDLLPPTHPIIPHLVSARTQLLENLSMFHEDLMEHLLNAPSGPSAYLGIDSRRIIQHLRASTLRGEVLPVLCGSAIKNIGTDLLMDYVGELLASPLDVSHPAQGKNPPVRLLAWKVNWDKKRGWMTFVRVYSGTLTRQSVILNTNRNQKEKVSKLLLLYASDSQEVDELPFGSVGVILGLKYTRTGDTLVSLGGETNQRFAPRDIIPPTAVISASVVPLSNSDLEPVQEALECLVRTDPSVRVDSQEGQILVHGLGALHLEVVEGRLRDEWNVKFEFGQRRVSYREGLGSGVPQTGWNVWESDVGGKRTSVVVPLKVRPMQVEEKGDPTWDGNIVVDHEGNPLPPPDASSDLASIVDGLANALSNSPHSSLAMSRIHIQIKPSDILQSMPASLITGATATVLRNRVRDAGPGPLMEPYVFLKISVNESSLGKVVKDLTEHGAQVLDLSEGSAIGVDGSDEAVGFPTDNLYIPPYWLSPSGVNSSDASPSGGRLKCSVNAIAPLSRFFDYSNRLRAMSEGYGTFEMANAGFKEVSDARKMDILREIGRA</sequence>
<dbReference type="Gene3D" id="3.40.50.300">
    <property type="entry name" value="P-loop containing nucleotide triphosphate hydrolases"/>
    <property type="match status" value="1"/>
</dbReference>
<dbReference type="InParanoid" id="B0CYM7"/>
<accession>B0CYM7</accession>
<gene>
    <name evidence="6" type="ORF">LACBIDRAFT_311928</name>
</gene>
<dbReference type="InterPro" id="IPR000640">
    <property type="entry name" value="EFG_V-like"/>
</dbReference>
<keyword evidence="3" id="KW-0496">Mitochondrion</keyword>
<dbReference type="Proteomes" id="UP000001194">
    <property type="component" value="Unassembled WGS sequence"/>
</dbReference>
<evidence type="ECO:0000256" key="3">
    <source>
        <dbReference type="ARBA" id="ARBA00023128"/>
    </source>
</evidence>
<keyword evidence="4" id="KW-0342">GTP-binding</keyword>
<dbReference type="RefSeq" id="XP_001877175.1">
    <property type="nucleotide sequence ID" value="XM_001877140.1"/>
</dbReference>
<dbReference type="GO" id="GO:0005525">
    <property type="term" value="F:GTP binding"/>
    <property type="evidence" value="ECO:0007669"/>
    <property type="project" value="UniProtKB-KW"/>
</dbReference>
<reference evidence="6 7" key="1">
    <citation type="journal article" date="2008" name="Nature">
        <title>The genome of Laccaria bicolor provides insights into mycorrhizal symbiosis.</title>
        <authorList>
            <person name="Martin F."/>
            <person name="Aerts A."/>
            <person name="Ahren D."/>
            <person name="Brun A."/>
            <person name="Danchin E.G.J."/>
            <person name="Duchaussoy F."/>
            <person name="Gibon J."/>
            <person name="Kohler A."/>
            <person name="Lindquist E."/>
            <person name="Pereda V."/>
            <person name="Salamov A."/>
            <person name="Shapiro H.J."/>
            <person name="Wuyts J."/>
            <person name="Blaudez D."/>
            <person name="Buee M."/>
            <person name="Brokstein P."/>
            <person name="Canbaeck B."/>
            <person name="Cohen D."/>
            <person name="Courty P.E."/>
            <person name="Coutinho P.M."/>
            <person name="Delaruelle C."/>
            <person name="Detter J.C."/>
            <person name="Deveau A."/>
            <person name="DiFazio S."/>
            <person name="Duplessis S."/>
            <person name="Fraissinet-Tachet L."/>
            <person name="Lucic E."/>
            <person name="Frey-Klett P."/>
            <person name="Fourrey C."/>
            <person name="Feussner I."/>
            <person name="Gay G."/>
            <person name="Grimwood J."/>
            <person name="Hoegger P.J."/>
            <person name="Jain P."/>
            <person name="Kilaru S."/>
            <person name="Labbe J."/>
            <person name="Lin Y.C."/>
            <person name="Legue V."/>
            <person name="Le Tacon F."/>
            <person name="Marmeisse R."/>
            <person name="Melayah D."/>
            <person name="Montanini B."/>
            <person name="Muratet M."/>
            <person name="Nehls U."/>
            <person name="Niculita-Hirzel H."/>
            <person name="Oudot-Le Secq M.P."/>
            <person name="Peter M."/>
            <person name="Quesneville H."/>
            <person name="Rajashekar B."/>
            <person name="Reich M."/>
            <person name="Rouhier N."/>
            <person name="Schmutz J."/>
            <person name="Yin T."/>
            <person name="Chalot M."/>
            <person name="Henrissat B."/>
            <person name="Kuees U."/>
            <person name="Lucas S."/>
            <person name="Van de Peer Y."/>
            <person name="Podila G.K."/>
            <person name="Polle A."/>
            <person name="Pukkila P.J."/>
            <person name="Richardson P.M."/>
            <person name="Rouze P."/>
            <person name="Sanders I.R."/>
            <person name="Stajich J.E."/>
            <person name="Tunlid A."/>
            <person name="Tuskan G."/>
            <person name="Grigoriev I.V."/>
        </authorList>
    </citation>
    <scope>NUCLEOTIDE SEQUENCE [LARGE SCALE GENOMIC DNA]</scope>
    <source>
        <strain evidence="7">S238N-H82 / ATCC MYA-4686</strain>
    </source>
</reference>
<evidence type="ECO:0000256" key="4">
    <source>
        <dbReference type="ARBA" id="ARBA00023134"/>
    </source>
</evidence>
<dbReference type="SMART" id="SM00838">
    <property type="entry name" value="EFG_C"/>
    <property type="match status" value="1"/>
</dbReference>
<dbReference type="Gene3D" id="3.30.70.240">
    <property type="match status" value="1"/>
</dbReference>
<dbReference type="PROSITE" id="PS51722">
    <property type="entry name" value="G_TR_2"/>
    <property type="match status" value="1"/>
</dbReference>
<dbReference type="PROSITE" id="PS00301">
    <property type="entry name" value="G_TR_1"/>
    <property type="match status" value="1"/>
</dbReference>
<dbReference type="InterPro" id="IPR031157">
    <property type="entry name" value="G_TR_CS"/>
</dbReference>
<dbReference type="STRING" id="486041.B0CYM7"/>
<dbReference type="InterPro" id="IPR005225">
    <property type="entry name" value="Small_GTP-bd"/>
</dbReference>
<evidence type="ECO:0000259" key="5">
    <source>
        <dbReference type="PROSITE" id="PS51722"/>
    </source>
</evidence>
<dbReference type="SUPFAM" id="SSF54980">
    <property type="entry name" value="EF-G C-terminal domain-like"/>
    <property type="match status" value="2"/>
</dbReference>
<protein>
    <submittedName>
        <fullName evidence="6">Predicted protein</fullName>
    </submittedName>
</protein>
<dbReference type="Pfam" id="PF22042">
    <property type="entry name" value="EF-G_D2"/>
    <property type="match status" value="1"/>
</dbReference>
<dbReference type="GO" id="GO:0003924">
    <property type="term" value="F:GTPase activity"/>
    <property type="evidence" value="ECO:0007669"/>
    <property type="project" value="InterPro"/>
</dbReference>
<dbReference type="Gene3D" id="3.30.70.870">
    <property type="entry name" value="Elongation Factor G (Translational Gtpase), domain 3"/>
    <property type="match status" value="1"/>
</dbReference>
<dbReference type="SUPFAM" id="SSF50447">
    <property type="entry name" value="Translation proteins"/>
    <property type="match status" value="1"/>
</dbReference>
<dbReference type="KEGG" id="lbc:LACBIDRAFT_311928"/>
<dbReference type="GO" id="GO:0032790">
    <property type="term" value="P:ribosome disassembly"/>
    <property type="evidence" value="ECO:0007669"/>
    <property type="project" value="TreeGrafter"/>
</dbReference>
<dbReference type="PANTHER" id="PTHR43261">
    <property type="entry name" value="TRANSLATION ELONGATION FACTOR G-RELATED"/>
    <property type="match status" value="1"/>
</dbReference>
<dbReference type="GO" id="GO:0005759">
    <property type="term" value="C:mitochondrial matrix"/>
    <property type="evidence" value="ECO:0007669"/>
    <property type="project" value="UniProtKB-ARBA"/>
</dbReference>